<dbReference type="SUPFAM" id="SSF56954">
    <property type="entry name" value="Outer membrane efflux proteins (OEP)"/>
    <property type="match status" value="1"/>
</dbReference>
<evidence type="ECO:0000256" key="1">
    <source>
        <dbReference type="ARBA" id="ARBA00004442"/>
    </source>
</evidence>
<feature type="coiled-coil region" evidence="8">
    <location>
        <begin position="332"/>
        <end position="415"/>
    </location>
</feature>
<evidence type="ECO:0000256" key="7">
    <source>
        <dbReference type="ARBA" id="ARBA00023237"/>
    </source>
</evidence>
<dbReference type="InterPro" id="IPR003423">
    <property type="entry name" value="OMP_efflux"/>
</dbReference>
<dbReference type="AlphaFoldDB" id="A0A0P9C5J5"/>
<keyword evidence="4" id="KW-1134">Transmembrane beta strand</keyword>
<evidence type="ECO:0000256" key="4">
    <source>
        <dbReference type="ARBA" id="ARBA00022452"/>
    </source>
</evidence>
<evidence type="ECO:0000313" key="9">
    <source>
        <dbReference type="EMBL" id="SCX81069.1"/>
    </source>
</evidence>
<dbReference type="GO" id="GO:0009279">
    <property type="term" value="C:cell outer membrane"/>
    <property type="evidence" value="ECO:0007669"/>
    <property type="project" value="UniProtKB-SubCell"/>
</dbReference>
<dbReference type="GO" id="GO:0015562">
    <property type="term" value="F:efflux transmembrane transporter activity"/>
    <property type="evidence" value="ECO:0007669"/>
    <property type="project" value="InterPro"/>
</dbReference>
<name>A0A0P9C5J5_9GAMM</name>
<accession>A0A0P9C5J5</accession>
<dbReference type="STRING" id="381306.AN478_09350"/>
<dbReference type="PANTHER" id="PTHR30026">
    <property type="entry name" value="OUTER MEMBRANE PROTEIN TOLC"/>
    <property type="match status" value="1"/>
</dbReference>
<dbReference type="InterPro" id="IPR051906">
    <property type="entry name" value="TolC-like"/>
</dbReference>
<dbReference type="InterPro" id="IPR010130">
    <property type="entry name" value="T1SS_OMP_TolC"/>
</dbReference>
<evidence type="ECO:0000313" key="10">
    <source>
        <dbReference type="Proteomes" id="UP000183104"/>
    </source>
</evidence>
<dbReference type="GO" id="GO:0015288">
    <property type="term" value="F:porin activity"/>
    <property type="evidence" value="ECO:0007669"/>
    <property type="project" value="TreeGrafter"/>
</dbReference>
<dbReference type="GO" id="GO:1990281">
    <property type="term" value="C:efflux pump complex"/>
    <property type="evidence" value="ECO:0007669"/>
    <property type="project" value="TreeGrafter"/>
</dbReference>
<keyword evidence="6" id="KW-0472">Membrane</keyword>
<evidence type="ECO:0000256" key="8">
    <source>
        <dbReference type="SAM" id="Coils"/>
    </source>
</evidence>
<gene>
    <name evidence="9" type="ORF">SAMN05661077_0534</name>
</gene>
<dbReference type="RefSeq" id="WP_054966331.1">
    <property type="nucleotide sequence ID" value="NZ_FMUN01000001.1"/>
</dbReference>
<proteinExistence type="inferred from homology"/>
<dbReference type="Gene3D" id="1.20.1600.10">
    <property type="entry name" value="Outer membrane efflux proteins (OEP)"/>
    <property type="match status" value="1"/>
</dbReference>
<reference evidence="10" key="1">
    <citation type="submission" date="2016-10" db="EMBL/GenBank/DDBJ databases">
        <authorList>
            <person name="Varghese N."/>
        </authorList>
    </citation>
    <scope>NUCLEOTIDE SEQUENCE [LARGE SCALE GENOMIC DNA]</scope>
    <source>
        <strain evidence="10">HL 19</strain>
    </source>
</reference>
<comment type="similarity">
    <text evidence="2">Belongs to the outer membrane factor (OMF) (TC 1.B.17) family.</text>
</comment>
<dbReference type="NCBIfam" id="TIGR01844">
    <property type="entry name" value="type_I_sec_TolC"/>
    <property type="match status" value="1"/>
</dbReference>
<dbReference type="EMBL" id="FMUN01000001">
    <property type="protein sequence ID" value="SCX81069.1"/>
    <property type="molecule type" value="Genomic_DNA"/>
</dbReference>
<keyword evidence="10" id="KW-1185">Reference proteome</keyword>
<organism evidence="9 10">
    <name type="scientific">Thiohalorhabdus denitrificans</name>
    <dbReference type="NCBI Taxonomy" id="381306"/>
    <lineage>
        <taxon>Bacteria</taxon>
        <taxon>Pseudomonadati</taxon>
        <taxon>Pseudomonadota</taxon>
        <taxon>Gammaproteobacteria</taxon>
        <taxon>Thiohalorhabdales</taxon>
        <taxon>Thiohalorhabdaceae</taxon>
        <taxon>Thiohalorhabdus</taxon>
    </lineage>
</organism>
<keyword evidence="3" id="KW-0813">Transport</keyword>
<keyword evidence="5" id="KW-0812">Transmembrane</keyword>
<evidence type="ECO:0000256" key="3">
    <source>
        <dbReference type="ARBA" id="ARBA00022448"/>
    </source>
</evidence>
<feature type="coiled-coil region" evidence="8">
    <location>
        <begin position="120"/>
        <end position="179"/>
    </location>
</feature>
<dbReference type="Pfam" id="PF02321">
    <property type="entry name" value="OEP"/>
    <property type="match status" value="2"/>
</dbReference>
<evidence type="ECO:0000256" key="5">
    <source>
        <dbReference type="ARBA" id="ARBA00022692"/>
    </source>
</evidence>
<keyword evidence="8" id="KW-0175">Coiled coil</keyword>
<evidence type="ECO:0000256" key="2">
    <source>
        <dbReference type="ARBA" id="ARBA00007613"/>
    </source>
</evidence>
<dbReference type="OrthoDB" id="9813458at2"/>
<dbReference type="PANTHER" id="PTHR30026:SF20">
    <property type="entry name" value="OUTER MEMBRANE PROTEIN TOLC"/>
    <property type="match status" value="1"/>
</dbReference>
<keyword evidence="7" id="KW-0998">Cell outer membrane</keyword>
<evidence type="ECO:0000256" key="6">
    <source>
        <dbReference type="ARBA" id="ARBA00023136"/>
    </source>
</evidence>
<dbReference type="Proteomes" id="UP000183104">
    <property type="component" value="Unassembled WGS sequence"/>
</dbReference>
<sequence length="443" mass="49899">MGKETGKPWTLGLLFGLAGGLAVPPAQGADLLGLYRTAEQVSPTLEQAQRQRLIADYREDEAQAGFFPSLNGQASRSWTEETQVVTGIQGGSGTTTFTQDQYSFTLTQPLFMGGRTWLAVDVAEQAQRQAEVQVSAARQELMVQVAEAYFGVLDAQEEVDLAEREMRRVREHLERAQAQFDVGTGDITGVREAEARRDQSRTGLIRARNNLRTAKERLRRLIRRQPPALEEVEEVTLADPELPDPEAWVDRALEEHPELARLREQLDIDRSNVELAKRERWPDITAQAQYSKVEGGSFFTSDEATSASLQVNWPIFQGGRVSATTNIRQEEAAQTRLQLDDQQEQVREQTTQAFYDLESIMQEVRSLRAQVRSAETQLEAVQTGFEVGRRTSIDVLDAQQEYFDALRDLAQARNQYLLSRLRLQSATGTLTMADLEQVNRQLD</sequence>
<comment type="subcellular location">
    <subcellularLocation>
        <location evidence="1">Cell outer membrane</location>
    </subcellularLocation>
</comment>
<protein>
    <submittedName>
        <fullName evidence="9">Outer membrane protein</fullName>
    </submittedName>
</protein>